<dbReference type="Ensembl" id="ENSGACT00000016627.1">
    <property type="protein sequence ID" value="ENSGACP00000016594.1"/>
    <property type="gene ID" value="ENSGACG00000012554.1"/>
</dbReference>
<dbReference type="InParanoid" id="G3PG70"/>
<reference evidence="1" key="1">
    <citation type="submission" date="2006-01" db="EMBL/GenBank/DDBJ databases">
        <authorList>
            <person name="Lindblad-Toh K."/>
            <person name="Mauceli E."/>
            <person name="Grabherr M."/>
            <person name="Chang J.L."/>
            <person name="Lander E.S."/>
        </authorList>
    </citation>
    <scope>NUCLEOTIDE SEQUENCE [LARGE SCALE GENOMIC DNA]</scope>
</reference>
<name>G3PG70_GASAC</name>
<protein>
    <submittedName>
        <fullName evidence="1">Uncharacterized protein</fullName>
    </submittedName>
</protein>
<organism evidence="1">
    <name type="scientific">Gasterosteus aculeatus</name>
    <name type="common">Three-spined stickleback</name>
    <dbReference type="NCBI Taxonomy" id="69293"/>
    <lineage>
        <taxon>Eukaryota</taxon>
        <taxon>Metazoa</taxon>
        <taxon>Chordata</taxon>
        <taxon>Craniata</taxon>
        <taxon>Vertebrata</taxon>
        <taxon>Euteleostomi</taxon>
        <taxon>Actinopterygii</taxon>
        <taxon>Neopterygii</taxon>
        <taxon>Teleostei</taxon>
        <taxon>Neoteleostei</taxon>
        <taxon>Acanthomorphata</taxon>
        <taxon>Eupercaria</taxon>
        <taxon>Perciformes</taxon>
        <taxon>Cottioidei</taxon>
        <taxon>Gasterosteales</taxon>
        <taxon>Gasterosteidae</taxon>
        <taxon>Gasterosteus</taxon>
    </lineage>
</organism>
<dbReference type="AlphaFoldDB" id="G3PG70"/>
<evidence type="ECO:0000313" key="1">
    <source>
        <dbReference type="Ensembl" id="ENSGACP00000016594.1"/>
    </source>
</evidence>
<dbReference type="STRING" id="69293.ENSGACP00000016594"/>
<dbReference type="Bgee" id="ENSGACG00000012554">
    <property type="expression patterns" value="Expressed in intestinal epithelial cell and 5 other cell types or tissues"/>
</dbReference>
<proteinExistence type="predicted"/>
<accession>G3PG70</accession>
<sequence>SVIPAGSVSILSDGVVKKMREVRLAASDMGIPQLAILTKIDEACPEVNTNMDKVYGSIYLKELVRFY</sequence>
<reference evidence="1" key="2">
    <citation type="submission" date="2024-04" db="UniProtKB">
        <authorList>
            <consortium name="Ensembl"/>
        </authorList>
    </citation>
    <scope>IDENTIFICATION</scope>
</reference>